<name>A0A0F9BD20_9ZZZZ</name>
<gene>
    <name evidence="1" type="ORF">LCGC14_2543020</name>
</gene>
<dbReference type="AlphaFoldDB" id="A0A0F9BD20"/>
<evidence type="ECO:0000313" key="1">
    <source>
        <dbReference type="EMBL" id="KKL11712.1"/>
    </source>
</evidence>
<comment type="caution">
    <text evidence="1">The sequence shown here is derived from an EMBL/GenBank/DDBJ whole genome shotgun (WGS) entry which is preliminary data.</text>
</comment>
<organism evidence="1">
    <name type="scientific">marine sediment metagenome</name>
    <dbReference type="NCBI Taxonomy" id="412755"/>
    <lineage>
        <taxon>unclassified sequences</taxon>
        <taxon>metagenomes</taxon>
        <taxon>ecological metagenomes</taxon>
    </lineage>
</organism>
<protein>
    <submittedName>
        <fullName evidence="1">Uncharacterized protein</fullName>
    </submittedName>
</protein>
<sequence>MADTISNFEWWIKENLLGIGQQSASTAAFSAPSDDTEIRYTGPRYADDFIVGAPTQESEIPSQFHRALYARVLMEHFEEQGQIRAARTWERIWDKLVREGRAYAFQDRTGAPIDVVPHDL</sequence>
<proteinExistence type="predicted"/>
<accession>A0A0F9BD20</accession>
<dbReference type="EMBL" id="LAZR01041543">
    <property type="protein sequence ID" value="KKL11712.1"/>
    <property type="molecule type" value="Genomic_DNA"/>
</dbReference>
<reference evidence="1" key="1">
    <citation type="journal article" date="2015" name="Nature">
        <title>Complex archaea that bridge the gap between prokaryotes and eukaryotes.</title>
        <authorList>
            <person name="Spang A."/>
            <person name="Saw J.H."/>
            <person name="Jorgensen S.L."/>
            <person name="Zaremba-Niedzwiedzka K."/>
            <person name="Martijn J."/>
            <person name="Lind A.E."/>
            <person name="van Eijk R."/>
            <person name="Schleper C."/>
            <person name="Guy L."/>
            <person name="Ettema T.J."/>
        </authorList>
    </citation>
    <scope>NUCLEOTIDE SEQUENCE</scope>
</reference>